<gene>
    <name evidence="5" type="primary">gb13422</name>
    <name evidence="5" type="ORF">PR202_gb13422</name>
</gene>
<evidence type="ECO:0000313" key="5">
    <source>
        <dbReference type="EMBL" id="GJN25577.1"/>
    </source>
</evidence>
<dbReference type="Gene3D" id="3.30.710.10">
    <property type="entry name" value="Potassium Channel Kv1.1, Chain A"/>
    <property type="match status" value="1"/>
</dbReference>
<evidence type="ECO:0000256" key="2">
    <source>
        <dbReference type="ARBA" id="ARBA00010846"/>
    </source>
</evidence>
<dbReference type="Proteomes" id="UP001054889">
    <property type="component" value="Unassembled WGS sequence"/>
</dbReference>
<dbReference type="CDD" id="cd00121">
    <property type="entry name" value="MATH"/>
    <property type="match status" value="1"/>
</dbReference>
<dbReference type="InterPro" id="IPR000210">
    <property type="entry name" value="BTB/POZ_dom"/>
</dbReference>
<keyword evidence="6" id="KW-1185">Reference proteome</keyword>
<evidence type="ECO:0000256" key="1">
    <source>
        <dbReference type="ARBA" id="ARBA00004906"/>
    </source>
</evidence>
<proteinExistence type="inferred from homology"/>
<sequence length="357" mass="39063">MPPPPSASGAAATGSTSIVSARSETGWHVLKVEGYSKIKGVLGIGRHIKSGSFNVGWRSWNIKCYTGGVNKENASWMCVALNLDNPAASGDVMVCFSFSLLDHAGEPIPAYTTTSTACIYSSTNYSWGFTKFIERTVLESSWLNSDSFSIRCDITVVTTDVCTKTTMECQAVPPPDLHCHLGALLDTDVGRDVTFLVNGGEEFTAHRIVLAARSPVFMAELFGPMKETFESHVRIDDMEAKVFKVLLHYIYNDSLPEIDKEDKVVMAQHLLVAADKYNMDRLKLICADTLSKCVDTSLVATTLVLAEQHGCHGLKEACFKFLKSPVNMTATMAGDGFQHLKRSFPNLVEELLAMIAQ</sequence>
<dbReference type="Gene3D" id="2.60.210.10">
    <property type="entry name" value="Apoptosis, Tumor Necrosis Factor Receptor Associated Protein 2, Chain A"/>
    <property type="match status" value="1"/>
</dbReference>
<dbReference type="SMART" id="SM00225">
    <property type="entry name" value="BTB"/>
    <property type="match status" value="1"/>
</dbReference>
<organism evidence="5 6">
    <name type="scientific">Eleusine coracana subsp. coracana</name>
    <dbReference type="NCBI Taxonomy" id="191504"/>
    <lineage>
        <taxon>Eukaryota</taxon>
        <taxon>Viridiplantae</taxon>
        <taxon>Streptophyta</taxon>
        <taxon>Embryophyta</taxon>
        <taxon>Tracheophyta</taxon>
        <taxon>Spermatophyta</taxon>
        <taxon>Magnoliopsida</taxon>
        <taxon>Liliopsida</taxon>
        <taxon>Poales</taxon>
        <taxon>Poaceae</taxon>
        <taxon>PACMAD clade</taxon>
        <taxon>Chloridoideae</taxon>
        <taxon>Cynodonteae</taxon>
        <taxon>Eleusininae</taxon>
        <taxon>Eleusine</taxon>
    </lineage>
</organism>
<dbReference type="InterPro" id="IPR045005">
    <property type="entry name" value="BPM1-6"/>
</dbReference>
<dbReference type="PANTHER" id="PTHR26379:SF483">
    <property type="entry name" value="OS11G0619800 PROTEIN"/>
    <property type="match status" value="1"/>
</dbReference>
<dbReference type="SUPFAM" id="SSF54695">
    <property type="entry name" value="POZ domain"/>
    <property type="match status" value="1"/>
</dbReference>
<dbReference type="Pfam" id="PF24570">
    <property type="entry name" value="BACK_BPM_SPOP"/>
    <property type="match status" value="1"/>
</dbReference>
<dbReference type="CDD" id="cd18280">
    <property type="entry name" value="BTB_POZ_BPM_plant"/>
    <property type="match status" value="1"/>
</dbReference>
<comment type="pathway">
    <text evidence="1">Protein modification; protein ubiquitination.</text>
</comment>
<comment type="similarity">
    <text evidence="2">Belongs to the Tdpoz family.</text>
</comment>
<evidence type="ECO:0000259" key="3">
    <source>
        <dbReference type="PROSITE" id="PS50097"/>
    </source>
</evidence>
<name>A0AAV5ES13_ELECO</name>
<dbReference type="GO" id="GO:0016567">
    <property type="term" value="P:protein ubiquitination"/>
    <property type="evidence" value="ECO:0007669"/>
    <property type="project" value="InterPro"/>
</dbReference>
<accession>A0AAV5ES13</accession>
<evidence type="ECO:0000259" key="4">
    <source>
        <dbReference type="PROSITE" id="PS50144"/>
    </source>
</evidence>
<comment type="caution">
    <text evidence="5">The sequence shown here is derived from an EMBL/GenBank/DDBJ whole genome shotgun (WGS) entry which is preliminary data.</text>
</comment>
<dbReference type="Pfam" id="PF22486">
    <property type="entry name" value="MATH_2"/>
    <property type="match status" value="1"/>
</dbReference>
<dbReference type="PANTHER" id="PTHR26379">
    <property type="entry name" value="BTB/POZ AND MATH DOMAIN-CONTAINING PROTEIN 1"/>
    <property type="match status" value="1"/>
</dbReference>
<reference evidence="5" key="2">
    <citation type="submission" date="2021-12" db="EMBL/GenBank/DDBJ databases">
        <title>Resequencing data analysis of finger millet.</title>
        <authorList>
            <person name="Hatakeyama M."/>
            <person name="Aluri S."/>
            <person name="Balachadran M.T."/>
            <person name="Sivarajan S.R."/>
            <person name="Poveda L."/>
            <person name="Shimizu-Inatsugi R."/>
            <person name="Schlapbach R."/>
            <person name="Sreeman S.M."/>
            <person name="Shimizu K.K."/>
        </authorList>
    </citation>
    <scope>NUCLEOTIDE SEQUENCE</scope>
</reference>
<dbReference type="Gene3D" id="1.25.40.420">
    <property type="match status" value="1"/>
</dbReference>
<dbReference type="Pfam" id="PF00651">
    <property type="entry name" value="BTB"/>
    <property type="match status" value="1"/>
</dbReference>
<dbReference type="InterPro" id="IPR008974">
    <property type="entry name" value="TRAF-like"/>
</dbReference>
<dbReference type="InterPro" id="IPR011333">
    <property type="entry name" value="SKP1/BTB/POZ_sf"/>
</dbReference>
<dbReference type="EMBL" id="BQKI01000078">
    <property type="protein sequence ID" value="GJN25577.1"/>
    <property type="molecule type" value="Genomic_DNA"/>
</dbReference>
<evidence type="ECO:0000313" key="6">
    <source>
        <dbReference type="Proteomes" id="UP001054889"/>
    </source>
</evidence>
<reference evidence="5" key="1">
    <citation type="journal article" date="2018" name="DNA Res.">
        <title>Multiple hybrid de novo genome assembly of finger millet, an orphan allotetraploid crop.</title>
        <authorList>
            <person name="Hatakeyama M."/>
            <person name="Aluri S."/>
            <person name="Balachadran M.T."/>
            <person name="Sivarajan S.R."/>
            <person name="Patrignani A."/>
            <person name="Gruter S."/>
            <person name="Poveda L."/>
            <person name="Shimizu-Inatsugi R."/>
            <person name="Baeten J."/>
            <person name="Francoijs K.J."/>
            <person name="Nataraja K.N."/>
            <person name="Reddy Y.A.N."/>
            <person name="Phadnis S."/>
            <person name="Ravikumar R.L."/>
            <person name="Schlapbach R."/>
            <person name="Sreeman S.M."/>
            <person name="Shimizu K.K."/>
        </authorList>
    </citation>
    <scope>NUCLEOTIDE SEQUENCE</scope>
</reference>
<dbReference type="InterPro" id="IPR002083">
    <property type="entry name" value="MATH/TRAF_dom"/>
</dbReference>
<dbReference type="SUPFAM" id="SSF49599">
    <property type="entry name" value="TRAF domain-like"/>
    <property type="match status" value="1"/>
</dbReference>
<feature type="domain" description="BTB" evidence="3">
    <location>
        <begin position="191"/>
        <end position="259"/>
    </location>
</feature>
<feature type="domain" description="MATH" evidence="4">
    <location>
        <begin position="25"/>
        <end position="154"/>
    </location>
</feature>
<protein>
    <submittedName>
        <fullName evidence="5">Uncharacterized protein</fullName>
    </submittedName>
</protein>
<dbReference type="PROSITE" id="PS50144">
    <property type="entry name" value="MATH"/>
    <property type="match status" value="1"/>
</dbReference>
<dbReference type="AlphaFoldDB" id="A0AAV5ES13"/>
<dbReference type="PROSITE" id="PS50097">
    <property type="entry name" value="BTB"/>
    <property type="match status" value="1"/>
</dbReference>
<dbReference type="InterPro" id="IPR056423">
    <property type="entry name" value="BACK_BPM_SPOP"/>
</dbReference>